<evidence type="ECO:0000313" key="2">
    <source>
        <dbReference type="EMBL" id="TDV46395.1"/>
    </source>
</evidence>
<reference evidence="2 3" key="1">
    <citation type="submission" date="2019-03" db="EMBL/GenBank/DDBJ databases">
        <title>Genomic Encyclopedia of Archaeal and Bacterial Type Strains, Phase II (KMG-II): from individual species to whole genera.</title>
        <authorList>
            <person name="Goeker M."/>
        </authorList>
    </citation>
    <scope>NUCLEOTIDE SEQUENCE [LARGE SCALE GENOMIC DNA]</scope>
    <source>
        <strain evidence="2 3">DSM 45499</strain>
    </source>
</reference>
<proteinExistence type="predicted"/>
<evidence type="ECO:0000256" key="1">
    <source>
        <dbReference type="SAM" id="SignalP"/>
    </source>
</evidence>
<dbReference type="RefSeq" id="WP_133906023.1">
    <property type="nucleotide sequence ID" value="NZ_SOCP01000011.1"/>
</dbReference>
<keyword evidence="1" id="KW-0732">Signal</keyword>
<dbReference type="Proteomes" id="UP000294927">
    <property type="component" value="Unassembled WGS sequence"/>
</dbReference>
<feature type="chain" id="PRO_5020551342" description="LppA-like lipoprotein" evidence="1">
    <location>
        <begin position="23"/>
        <end position="147"/>
    </location>
</feature>
<dbReference type="AlphaFoldDB" id="A0A4R7VBN1"/>
<protein>
    <recommendedName>
        <fullName evidence="4">LppA-like lipoprotein</fullName>
    </recommendedName>
</protein>
<accession>A0A4R7VBN1</accession>
<dbReference type="EMBL" id="SOCP01000011">
    <property type="protein sequence ID" value="TDV46395.1"/>
    <property type="molecule type" value="Genomic_DNA"/>
</dbReference>
<gene>
    <name evidence="2" type="ORF">CLV71_111355</name>
</gene>
<sequence length="147" mass="16352">MRAALLALVALALLTACGPNRTDDSLTESDAYDRVESYIRRAITALPADARLQAASAPSSTACKGEQQGRVIVTSTYFVRGLADDNEHFDTLLTWWQAHDFELLDDLRPKRHYVWVQNTKDSFRMSLRDNSYGELLLSAESPCLTAG</sequence>
<dbReference type="PROSITE" id="PS51257">
    <property type="entry name" value="PROKAR_LIPOPROTEIN"/>
    <property type="match status" value="1"/>
</dbReference>
<comment type="caution">
    <text evidence="2">The sequence shown here is derived from an EMBL/GenBank/DDBJ whole genome shotgun (WGS) entry which is preliminary data.</text>
</comment>
<evidence type="ECO:0008006" key="4">
    <source>
        <dbReference type="Google" id="ProtNLM"/>
    </source>
</evidence>
<name>A0A4R7VBN1_9PSEU</name>
<keyword evidence="3" id="KW-1185">Reference proteome</keyword>
<feature type="signal peptide" evidence="1">
    <location>
        <begin position="1"/>
        <end position="22"/>
    </location>
</feature>
<evidence type="ECO:0000313" key="3">
    <source>
        <dbReference type="Proteomes" id="UP000294927"/>
    </source>
</evidence>
<dbReference type="OrthoDB" id="3531020at2"/>
<organism evidence="2 3">
    <name type="scientific">Actinophytocola oryzae</name>
    <dbReference type="NCBI Taxonomy" id="502181"/>
    <lineage>
        <taxon>Bacteria</taxon>
        <taxon>Bacillati</taxon>
        <taxon>Actinomycetota</taxon>
        <taxon>Actinomycetes</taxon>
        <taxon>Pseudonocardiales</taxon>
        <taxon>Pseudonocardiaceae</taxon>
    </lineage>
</organism>